<name>A0A1J4L1R0_9EUKA</name>
<gene>
    <name evidence="1" type="ORF">TRFO_12696</name>
</gene>
<evidence type="ECO:0000313" key="2">
    <source>
        <dbReference type="Proteomes" id="UP000179807"/>
    </source>
</evidence>
<dbReference type="RefSeq" id="XP_068370144.1">
    <property type="nucleotide sequence ID" value="XM_068496795.1"/>
</dbReference>
<sequence length="422" mass="49092">MKVHELDYQDILDSSPNEGQTHLITNNSYFRPDLDEDIPNLGTFLVCNKFNFEQIMELQTLVSDYISNIEVNEKCQLLDILVISFSEDNQIQNSKILWIIVSFLNDTETFNELYHEKYLDISLKFVQSHNASCVFQALNIVNIITKRLDFFLEIGQLRYMMLLIPTSFDDDYKSIIFKIVARHFKMEIENEDYQKMYEIAFMTLSKNDLSLVAAALKFINKIFIHQQLSIPDEHLKQFYQIANSKIASVVILSLKSFIEYTKYDANVDQVLDLFPLASFINLLLIANPNVTKYVFQLFEILAIKNVFACEQIKESINLSEYFSSLFCIQKSVLHLIKYISDNHLISSLTQVSEKIFIFLDSLLNNDDDDLIITTLQILTLFPEELNRIEDESAIESFITNENPTISEYSSLIINTLKKNRIK</sequence>
<protein>
    <recommendedName>
        <fullName evidence="3">SPIN90/Ldb17 leucine-rich domain-containing protein</fullName>
    </recommendedName>
</protein>
<keyword evidence="2" id="KW-1185">Reference proteome</keyword>
<dbReference type="EMBL" id="MLAK01000046">
    <property type="protein sequence ID" value="OHT17008.1"/>
    <property type="molecule type" value="Genomic_DNA"/>
</dbReference>
<proteinExistence type="predicted"/>
<evidence type="ECO:0008006" key="3">
    <source>
        <dbReference type="Google" id="ProtNLM"/>
    </source>
</evidence>
<dbReference type="InterPro" id="IPR016024">
    <property type="entry name" value="ARM-type_fold"/>
</dbReference>
<organism evidence="1 2">
    <name type="scientific">Tritrichomonas foetus</name>
    <dbReference type="NCBI Taxonomy" id="1144522"/>
    <lineage>
        <taxon>Eukaryota</taxon>
        <taxon>Metamonada</taxon>
        <taxon>Parabasalia</taxon>
        <taxon>Tritrichomonadida</taxon>
        <taxon>Tritrichomonadidae</taxon>
        <taxon>Tritrichomonas</taxon>
    </lineage>
</organism>
<dbReference type="VEuPathDB" id="TrichDB:TRFO_12696"/>
<dbReference type="AlphaFoldDB" id="A0A1J4L1R0"/>
<accession>A0A1J4L1R0</accession>
<reference evidence="1" key="1">
    <citation type="submission" date="2016-10" db="EMBL/GenBank/DDBJ databases">
        <authorList>
            <person name="Benchimol M."/>
            <person name="Almeida L.G."/>
            <person name="Vasconcelos A.T."/>
            <person name="Perreira-Neves A."/>
            <person name="Rosa I.A."/>
            <person name="Tasca T."/>
            <person name="Bogo M.R."/>
            <person name="de Souza W."/>
        </authorList>
    </citation>
    <scope>NUCLEOTIDE SEQUENCE [LARGE SCALE GENOMIC DNA]</scope>
    <source>
        <strain evidence="1">K</strain>
    </source>
</reference>
<evidence type="ECO:0000313" key="1">
    <source>
        <dbReference type="EMBL" id="OHT17008.1"/>
    </source>
</evidence>
<dbReference type="SUPFAM" id="SSF48371">
    <property type="entry name" value="ARM repeat"/>
    <property type="match status" value="1"/>
</dbReference>
<dbReference type="GeneID" id="94831499"/>
<comment type="caution">
    <text evidence="1">The sequence shown here is derived from an EMBL/GenBank/DDBJ whole genome shotgun (WGS) entry which is preliminary data.</text>
</comment>
<dbReference type="Proteomes" id="UP000179807">
    <property type="component" value="Unassembled WGS sequence"/>
</dbReference>